<comment type="caution">
    <text evidence="2">The sequence shown here is derived from an EMBL/GenBank/DDBJ whole genome shotgun (WGS) entry which is preliminary data.</text>
</comment>
<dbReference type="RefSeq" id="WP_225945625.1">
    <property type="nucleotide sequence ID" value="NZ_JADBEB010000001.1"/>
</dbReference>
<evidence type="ECO:0000313" key="3">
    <source>
        <dbReference type="Proteomes" id="UP000649753"/>
    </source>
</evidence>
<reference evidence="2" key="1">
    <citation type="submission" date="2020-10" db="EMBL/GenBank/DDBJ databases">
        <title>Sequencing the genomes of 1000 actinobacteria strains.</title>
        <authorList>
            <person name="Klenk H.-P."/>
        </authorList>
    </citation>
    <scope>NUCLEOTIDE SEQUENCE</scope>
    <source>
        <strain evidence="2">DSM 46832</strain>
    </source>
</reference>
<dbReference type="AlphaFoldDB" id="A0A927M8K1"/>
<proteinExistence type="predicted"/>
<evidence type="ECO:0000313" key="2">
    <source>
        <dbReference type="EMBL" id="MBE1488666.1"/>
    </source>
</evidence>
<evidence type="ECO:0000256" key="1">
    <source>
        <dbReference type="SAM" id="MobiDB-lite"/>
    </source>
</evidence>
<sequence>MQVLFLALGATRRRSVVEESAQVVADGGRAVVLVGATKPWSRERFHPEVEIVDLTRLETQGPIRKVERALLFSGPGLVFRALGRGPMKTFARRAGGAYERRIASPVQRALTPRKGEDPVELRQRLIRRQVLAGRPPFDLFVVSDPASMPPAARLFARTSGSDSPAPRVAYRYDYAGSGGRAPRRPAASVQSPLASAAAKESR</sequence>
<organism evidence="2 3">
    <name type="scientific">Plantactinospora soyae</name>
    <dbReference type="NCBI Taxonomy" id="1544732"/>
    <lineage>
        <taxon>Bacteria</taxon>
        <taxon>Bacillati</taxon>
        <taxon>Actinomycetota</taxon>
        <taxon>Actinomycetes</taxon>
        <taxon>Micromonosporales</taxon>
        <taxon>Micromonosporaceae</taxon>
        <taxon>Plantactinospora</taxon>
    </lineage>
</organism>
<dbReference type="EMBL" id="JADBEB010000001">
    <property type="protein sequence ID" value="MBE1488666.1"/>
    <property type="molecule type" value="Genomic_DNA"/>
</dbReference>
<feature type="region of interest" description="Disordered" evidence="1">
    <location>
        <begin position="175"/>
        <end position="202"/>
    </location>
</feature>
<protein>
    <submittedName>
        <fullName evidence="2">Uncharacterized protein</fullName>
    </submittedName>
</protein>
<dbReference type="Proteomes" id="UP000649753">
    <property type="component" value="Unassembled WGS sequence"/>
</dbReference>
<accession>A0A927M8K1</accession>
<gene>
    <name evidence="2" type="ORF">H4W31_004304</name>
</gene>
<keyword evidence="3" id="KW-1185">Reference proteome</keyword>
<name>A0A927M8K1_9ACTN</name>